<dbReference type="RefSeq" id="WP_250723682.1">
    <property type="nucleotide sequence ID" value="NZ_CP098400.1"/>
</dbReference>
<reference evidence="2" key="1">
    <citation type="submission" date="2022-05" db="EMBL/GenBank/DDBJ databases">
        <authorList>
            <person name="Sun X."/>
        </authorList>
    </citation>
    <scope>NUCLEOTIDE SEQUENCE</scope>
    <source>
        <strain evidence="2">Ai-910</strain>
    </source>
</reference>
<proteinExistence type="predicted"/>
<sequence length="477" mass="53373">MSNKMSGLIKLAALSLLPAFFSSCNNDPANIGLDTLPKSDIIQGNSISKAFYAKNVIPDRVITDSHSSGATAILGYFSDPIFGPVKADFVTEFSLSKAGIDPFYYDPDTKAPAQEKMFPDSVILRLPYFYQDWFGKLDAKQKLQVYELSEKLEKASSEARYYNDFEIMGKYYANLLAEKEYTVHGGIGDTLTDSIWNTLQGLYPMEIRLADEVANKLFNLTSEQLSSDELFKEAFNGLYITTPLNPSSAGSLLLFNLYNRDAKLVLYYHKQVTNDSIKKYNYEFVIDRSSRFFNRYSHTFSGSIVTGTTDASMLMIQGLAGSYAEFDISSLIYEWKDSLKNNSGDLQIGISGVDLIFTADTLTKVDGLFTPASNVLQIKMKDSRGIMKNPTYIDSDGDEVAMFITSAAAFDESSLSYTFKLNQAFFEDAALGKVEVPVLYLQLPSSQFNFNRVVLYNNVAAANPVFKVKYVKHRRLD</sequence>
<gene>
    <name evidence="2" type="ORF">M9189_12455</name>
</gene>
<organism evidence="2 3">
    <name type="scientific">Xiashengella succiniciproducens</name>
    <dbReference type="NCBI Taxonomy" id="2949635"/>
    <lineage>
        <taxon>Bacteria</taxon>
        <taxon>Pseudomonadati</taxon>
        <taxon>Bacteroidota</taxon>
        <taxon>Bacteroidia</taxon>
        <taxon>Marinilabiliales</taxon>
        <taxon>Marinilabiliaceae</taxon>
        <taxon>Xiashengella</taxon>
    </lineage>
</organism>
<dbReference type="Pfam" id="PF14092">
    <property type="entry name" value="DUF4270"/>
    <property type="match status" value="1"/>
</dbReference>
<dbReference type="AlphaFoldDB" id="A0A9J6ZPV6"/>
<feature type="signal peptide" evidence="1">
    <location>
        <begin position="1"/>
        <end position="26"/>
    </location>
</feature>
<dbReference type="Proteomes" id="UP001056426">
    <property type="component" value="Chromosome"/>
</dbReference>
<keyword evidence="3" id="KW-1185">Reference proteome</keyword>
<feature type="chain" id="PRO_5039931095" evidence="1">
    <location>
        <begin position="27"/>
        <end position="477"/>
    </location>
</feature>
<accession>A0A9J6ZPV6</accession>
<dbReference type="InterPro" id="IPR025366">
    <property type="entry name" value="DUF4270"/>
</dbReference>
<protein>
    <submittedName>
        <fullName evidence="2">DUF4270 domain-containing protein</fullName>
    </submittedName>
</protein>
<evidence type="ECO:0000313" key="3">
    <source>
        <dbReference type="Proteomes" id="UP001056426"/>
    </source>
</evidence>
<keyword evidence="1" id="KW-0732">Signal</keyword>
<dbReference type="EMBL" id="CP098400">
    <property type="protein sequence ID" value="URW79659.1"/>
    <property type="molecule type" value="Genomic_DNA"/>
</dbReference>
<evidence type="ECO:0000256" key="1">
    <source>
        <dbReference type="SAM" id="SignalP"/>
    </source>
</evidence>
<evidence type="ECO:0000313" key="2">
    <source>
        <dbReference type="EMBL" id="URW79659.1"/>
    </source>
</evidence>
<reference evidence="2" key="2">
    <citation type="submission" date="2022-06" db="EMBL/GenBank/DDBJ databases">
        <title>Xiashengella guii gen. nov. sp. nov., a bacterium isolated form anaerobic digestion tank.</title>
        <authorList>
            <person name="Huang H."/>
        </authorList>
    </citation>
    <scope>NUCLEOTIDE SEQUENCE</scope>
    <source>
        <strain evidence="2">Ai-910</strain>
    </source>
</reference>
<dbReference type="PROSITE" id="PS51257">
    <property type="entry name" value="PROKAR_LIPOPROTEIN"/>
    <property type="match status" value="1"/>
</dbReference>
<name>A0A9J6ZPV6_9BACT</name>
<dbReference type="KEGG" id="alkq:M9189_12455"/>